<evidence type="ECO:0000313" key="3">
    <source>
        <dbReference type="EMBL" id="TBU31912.1"/>
    </source>
</evidence>
<name>A0A4Q9MYS1_9APHY</name>
<sequence length="91" mass="9685">MPTLSGTAIWMHLAMLVAVDELTAPETSTMQLVGGGSWAPSDPTFVRPERIIQVDDPAGLAKPTRSSTKQRLVPNSRRRVPAAGGRGYAQG</sequence>
<evidence type="ECO:0000256" key="1">
    <source>
        <dbReference type="SAM" id="MobiDB-lite"/>
    </source>
</evidence>
<gene>
    <name evidence="3" type="ORF">BD311DRAFT_751880</name>
</gene>
<evidence type="ECO:0000256" key="2">
    <source>
        <dbReference type="SAM" id="SignalP"/>
    </source>
</evidence>
<keyword evidence="2" id="KW-0732">Signal</keyword>
<evidence type="ECO:0008006" key="4">
    <source>
        <dbReference type="Google" id="ProtNLM"/>
    </source>
</evidence>
<accession>A0A4Q9MYS1</accession>
<dbReference type="EMBL" id="ML143397">
    <property type="protein sequence ID" value="TBU31912.1"/>
    <property type="molecule type" value="Genomic_DNA"/>
</dbReference>
<feature type="chain" id="PRO_5020913573" description="Secreted protein" evidence="2">
    <location>
        <begin position="19"/>
        <end position="91"/>
    </location>
</feature>
<dbReference type="Proteomes" id="UP000292957">
    <property type="component" value="Unassembled WGS sequence"/>
</dbReference>
<protein>
    <recommendedName>
        <fullName evidence="4">Secreted protein</fullName>
    </recommendedName>
</protein>
<proteinExistence type="predicted"/>
<reference evidence="3" key="1">
    <citation type="submission" date="2019-01" db="EMBL/GenBank/DDBJ databases">
        <title>Draft genome sequences of three monokaryotic isolates of the white-rot basidiomycete fungus Dichomitus squalens.</title>
        <authorList>
            <consortium name="DOE Joint Genome Institute"/>
            <person name="Lopez S.C."/>
            <person name="Andreopoulos B."/>
            <person name="Pangilinan J."/>
            <person name="Lipzen A."/>
            <person name="Riley R."/>
            <person name="Ahrendt S."/>
            <person name="Ng V."/>
            <person name="Barry K."/>
            <person name="Daum C."/>
            <person name="Grigoriev I.V."/>
            <person name="Hilden K.S."/>
            <person name="Makela M.R."/>
            <person name="de Vries R.P."/>
        </authorList>
    </citation>
    <scope>NUCLEOTIDE SEQUENCE [LARGE SCALE GENOMIC DNA]</scope>
    <source>
        <strain evidence="3">OM18370.1</strain>
    </source>
</reference>
<organism evidence="3">
    <name type="scientific">Dichomitus squalens</name>
    <dbReference type="NCBI Taxonomy" id="114155"/>
    <lineage>
        <taxon>Eukaryota</taxon>
        <taxon>Fungi</taxon>
        <taxon>Dikarya</taxon>
        <taxon>Basidiomycota</taxon>
        <taxon>Agaricomycotina</taxon>
        <taxon>Agaricomycetes</taxon>
        <taxon>Polyporales</taxon>
        <taxon>Polyporaceae</taxon>
        <taxon>Dichomitus</taxon>
    </lineage>
</organism>
<dbReference type="AlphaFoldDB" id="A0A4Q9MYS1"/>
<feature type="signal peptide" evidence="2">
    <location>
        <begin position="1"/>
        <end position="18"/>
    </location>
</feature>
<feature type="region of interest" description="Disordered" evidence="1">
    <location>
        <begin position="55"/>
        <end position="91"/>
    </location>
</feature>